<evidence type="ECO:0000259" key="10">
    <source>
        <dbReference type="Pfam" id="PF22782"/>
    </source>
</evidence>
<comment type="similarity">
    <text evidence="3">Belongs to the SDE2 family.</text>
</comment>
<keyword evidence="7" id="KW-0539">Nucleus</keyword>
<keyword evidence="8" id="KW-0131">Cell cycle</keyword>
<feature type="compositionally biased region" description="Low complexity" evidence="9">
    <location>
        <begin position="179"/>
        <end position="190"/>
    </location>
</feature>
<dbReference type="GO" id="GO:0008380">
    <property type="term" value="P:RNA splicing"/>
    <property type="evidence" value="ECO:0007669"/>
    <property type="project" value="UniProtKB-KW"/>
</dbReference>
<dbReference type="GO" id="GO:0005634">
    <property type="term" value="C:nucleus"/>
    <property type="evidence" value="ECO:0007669"/>
    <property type="project" value="UniProtKB-SubCell"/>
</dbReference>
<dbReference type="PANTHER" id="PTHR12786:SF1">
    <property type="entry name" value="SPLICING REGULATOR SDE2"/>
    <property type="match status" value="1"/>
</dbReference>
<sequence>MSTNVFLRLWAPAGTVCVNVAPSATLRDVYLGISQAVGAAPTLTRGGHAIDLNGNISNNDELDVSFAVRGGKGGFGQNLRAEGGRISKKLDNMSKDDCRDLHGRRISTVKEAQRLAEWLAKEPERRKALDDAQKKKYARLERLLGREPRSTADFEEVAAKLADGDTLDEFDADTTPGESSKSVALSSGSSVPQPTLTKRKDQIDDAYVEQSRENVERVRGAVAAAMKKRKKTVRAAASAAS</sequence>
<evidence type="ECO:0000313" key="11">
    <source>
        <dbReference type="EMBL" id="WFD36743.1"/>
    </source>
</evidence>
<reference evidence="11" key="1">
    <citation type="submission" date="2023-03" db="EMBL/GenBank/DDBJ databases">
        <title>Mating type loci evolution in Malassezia.</title>
        <authorList>
            <person name="Coelho M.A."/>
        </authorList>
    </citation>
    <scope>NUCLEOTIDE SEQUENCE</scope>
    <source>
        <strain evidence="11">CBS 11721</strain>
    </source>
</reference>
<gene>
    <name evidence="11" type="ORF">MCUN1_003630</name>
</gene>
<evidence type="ECO:0000256" key="1">
    <source>
        <dbReference type="ARBA" id="ARBA00004123"/>
    </source>
</evidence>
<dbReference type="AlphaFoldDB" id="A0AAF0F1Y0"/>
<keyword evidence="6" id="KW-0508">mRNA splicing</keyword>
<evidence type="ECO:0000256" key="8">
    <source>
        <dbReference type="ARBA" id="ARBA00023306"/>
    </source>
</evidence>
<evidence type="ECO:0000313" key="12">
    <source>
        <dbReference type="Proteomes" id="UP001219933"/>
    </source>
</evidence>
<evidence type="ECO:0000256" key="5">
    <source>
        <dbReference type="ARBA" id="ARBA00022664"/>
    </source>
</evidence>
<dbReference type="EMBL" id="CP119881">
    <property type="protein sequence ID" value="WFD36743.1"/>
    <property type="molecule type" value="Genomic_DNA"/>
</dbReference>
<keyword evidence="5" id="KW-0507">mRNA processing</keyword>
<comment type="subcellular location">
    <subcellularLocation>
        <location evidence="2">Cytoplasm</location>
    </subcellularLocation>
    <subcellularLocation>
        <location evidence="1">Nucleus</location>
    </subcellularLocation>
</comment>
<evidence type="ECO:0000256" key="7">
    <source>
        <dbReference type="ARBA" id="ARBA00023242"/>
    </source>
</evidence>
<name>A0AAF0F1Y0_9BASI</name>
<dbReference type="InterPro" id="IPR051421">
    <property type="entry name" value="RNA_Proc_DNA_Dmg_Regulator"/>
</dbReference>
<evidence type="ECO:0000256" key="4">
    <source>
        <dbReference type="ARBA" id="ARBA00022490"/>
    </source>
</evidence>
<keyword evidence="4" id="KW-0963">Cytoplasm</keyword>
<keyword evidence="12" id="KW-1185">Reference proteome</keyword>
<evidence type="ECO:0000256" key="9">
    <source>
        <dbReference type="SAM" id="MobiDB-lite"/>
    </source>
</evidence>
<accession>A0AAF0F1Y0</accession>
<evidence type="ECO:0000256" key="3">
    <source>
        <dbReference type="ARBA" id="ARBA00008726"/>
    </source>
</evidence>
<protein>
    <recommendedName>
        <fullName evidence="10">SDE2-like domain-containing protein</fullName>
    </recommendedName>
</protein>
<dbReference type="Proteomes" id="UP001219933">
    <property type="component" value="Chromosome 5"/>
</dbReference>
<evidence type="ECO:0000256" key="6">
    <source>
        <dbReference type="ARBA" id="ARBA00023187"/>
    </source>
</evidence>
<dbReference type="GO" id="GO:0005737">
    <property type="term" value="C:cytoplasm"/>
    <property type="evidence" value="ECO:0007669"/>
    <property type="project" value="UniProtKB-SubCell"/>
</dbReference>
<proteinExistence type="inferred from homology"/>
<dbReference type="PANTHER" id="PTHR12786">
    <property type="entry name" value="SPLICING FACTOR SF3A-RELATED"/>
    <property type="match status" value="1"/>
</dbReference>
<dbReference type="Pfam" id="PF22782">
    <property type="entry name" value="SDE2"/>
    <property type="match status" value="1"/>
</dbReference>
<evidence type="ECO:0000256" key="2">
    <source>
        <dbReference type="ARBA" id="ARBA00004496"/>
    </source>
</evidence>
<feature type="region of interest" description="Disordered" evidence="9">
    <location>
        <begin position="165"/>
        <end position="212"/>
    </location>
</feature>
<dbReference type="GO" id="GO:0006397">
    <property type="term" value="P:mRNA processing"/>
    <property type="evidence" value="ECO:0007669"/>
    <property type="project" value="UniProtKB-KW"/>
</dbReference>
<dbReference type="InterPro" id="IPR053822">
    <property type="entry name" value="SDE2-like_dom"/>
</dbReference>
<organism evidence="11 12">
    <name type="scientific">Malassezia cuniculi</name>
    <dbReference type="NCBI Taxonomy" id="948313"/>
    <lineage>
        <taxon>Eukaryota</taxon>
        <taxon>Fungi</taxon>
        <taxon>Dikarya</taxon>
        <taxon>Basidiomycota</taxon>
        <taxon>Ustilaginomycotina</taxon>
        <taxon>Malasseziomycetes</taxon>
        <taxon>Malasseziales</taxon>
        <taxon>Malasseziaceae</taxon>
        <taxon>Malassezia</taxon>
    </lineage>
</organism>
<feature type="domain" description="SDE2-like" evidence="10">
    <location>
        <begin position="70"/>
        <end position="150"/>
    </location>
</feature>